<dbReference type="Proteomes" id="UP001489719">
    <property type="component" value="Unassembled WGS sequence"/>
</dbReference>
<evidence type="ECO:0000313" key="1">
    <source>
        <dbReference type="EMBL" id="KAK9319336.1"/>
    </source>
</evidence>
<dbReference type="EMBL" id="MU970197">
    <property type="protein sequence ID" value="KAK9319336.1"/>
    <property type="molecule type" value="Genomic_DNA"/>
</dbReference>
<organism evidence="1 2">
    <name type="scientific">Lipomyces orientalis</name>
    <dbReference type="NCBI Taxonomy" id="1233043"/>
    <lineage>
        <taxon>Eukaryota</taxon>
        <taxon>Fungi</taxon>
        <taxon>Dikarya</taxon>
        <taxon>Ascomycota</taxon>
        <taxon>Saccharomycotina</taxon>
        <taxon>Lipomycetes</taxon>
        <taxon>Lipomycetales</taxon>
        <taxon>Lipomycetaceae</taxon>
        <taxon>Lipomyces</taxon>
    </lineage>
</organism>
<comment type="caution">
    <text evidence="1">The sequence shown here is derived from an EMBL/GenBank/DDBJ whole genome shotgun (WGS) entry which is preliminary data.</text>
</comment>
<sequence length="178" mass="19341">MSEKVGGILTRYVLLYFAAFVIGLVKSWKLTLGLQDRLANETTSTFALLSRGGSSRRRYGESLLVFGSLFSFIYCNYAHAFCQGSRFVASGSVNVGPIVSVLSSSSLVLSDCGVTAATKIFTTIDRKSAIDSEVGESLESFSGDIELNDVKFIYASRPDVTVLENLNLKITCRQHVLA</sequence>
<evidence type="ECO:0000313" key="2">
    <source>
        <dbReference type="Proteomes" id="UP001489719"/>
    </source>
</evidence>
<protein>
    <submittedName>
        <fullName evidence="1">Uncharacterized protein</fullName>
    </submittedName>
</protein>
<gene>
    <name evidence="1" type="ORF">V1517DRAFT_341809</name>
</gene>
<keyword evidence="2" id="KW-1185">Reference proteome</keyword>
<proteinExistence type="predicted"/>
<accession>A0ACC3TEE4</accession>
<name>A0ACC3TEE4_9ASCO</name>
<reference evidence="2" key="1">
    <citation type="journal article" date="2024" name="Front. Bioeng. Biotechnol.">
        <title>Genome-scale model development and genomic sequencing of the oleaginous clade Lipomyces.</title>
        <authorList>
            <person name="Czajka J.J."/>
            <person name="Han Y."/>
            <person name="Kim J."/>
            <person name="Mondo S.J."/>
            <person name="Hofstad B.A."/>
            <person name="Robles A."/>
            <person name="Haridas S."/>
            <person name="Riley R."/>
            <person name="LaButti K."/>
            <person name="Pangilinan J."/>
            <person name="Andreopoulos W."/>
            <person name="Lipzen A."/>
            <person name="Yan J."/>
            <person name="Wang M."/>
            <person name="Ng V."/>
            <person name="Grigoriev I.V."/>
            <person name="Spatafora J.W."/>
            <person name="Magnuson J.K."/>
            <person name="Baker S.E."/>
            <person name="Pomraning K.R."/>
        </authorList>
    </citation>
    <scope>NUCLEOTIDE SEQUENCE [LARGE SCALE GENOMIC DNA]</scope>
    <source>
        <strain evidence="2">CBS 10300</strain>
    </source>
</reference>